<dbReference type="Proteomes" id="UP001066276">
    <property type="component" value="Chromosome 5"/>
</dbReference>
<proteinExistence type="predicted"/>
<gene>
    <name evidence="1" type="ORF">NDU88_002444</name>
</gene>
<keyword evidence="2" id="KW-1185">Reference proteome</keyword>
<organism evidence="1 2">
    <name type="scientific">Pleurodeles waltl</name>
    <name type="common">Iberian ribbed newt</name>
    <dbReference type="NCBI Taxonomy" id="8319"/>
    <lineage>
        <taxon>Eukaryota</taxon>
        <taxon>Metazoa</taxon>
        <taxon>Chordata</taxon>
        <taxon>Craniata</taxon>
        <taxon>Vertebrata</taxon>
        <taxon>Euteleostomi</taxon>
        <taxon>Amphibia</taxon>
        <taxon>Batrachia</taxon>
        <taxon>Caudata</taxon>
        <taxon>Salamandroidea</taxon>
        <taxon>Salamandridae</taxon>
        <taxon>Pleurodelinae</taxon>
        <taxon>Pleurodeles</taxon>
    </lineage>
</organism>
<comment type="caution">
    <text evidence="1">The sequence shown here is derived from an EMBL/GenBank/DDBJ whole genome shotgun (WGS) entry which is preliminary data.</text>
</comment>
<sequence length="75" mass="8447">MLVARPQAAPTSRLRMDIRAEVLDLYILSDKGVCGEEDTDMTVNATTIMMELCAYFKVNDAQFDTIAGRMDERLD</sequence>
<evidence type="ECO:0000313" key="2">
    <source>
        <dbReference type="Proteomes" id="UP001066276"/>
    </source>
</evidence>
<dbReference type="AlphaFoldDB" id="A0AAV7RAA0"/>
<dbReference type="EMBL" id="JANPWB010000009">
    <property type="protein sequence ID" value="KAJ1149637.1"/>
    <property type="molecule type" value="Genomic_DNA"/>
</dbReference>
<name>A0AAV7RAA0_PLEWA</name>
<evidence type="ECO:0000313" key="1">
    <source>
        <dbReference type="EMBL" id="KAJ1149637.1"/>
    </source>
</evidence>
<reference evidence="1" key="1">
    <citation type="journal article" date="2022" name="bioRxiv">
        <title>Sequencing and chromosome-scale assembly of the giantPleurodeles waltlgenome.</title>
        <authorList>
            <person name="Brown T."/>
            <person name="Elewa A."/>
            <person name="Iarovenko S."/>
            <person name="Subramanian E."/>
            <person name="Araus A.J."/>
            <person name="Petzold A."/>
            <person name="Susuki M."/>
            <person name="Suzuki K.-i.T."/>
            <person name="Hayashi T."/>
            <person name="Toyoda A."/>
            <person name="Oliveira C."/>
            <person name="Osipova E."/>
            <person name="Leigh N.D."/>
            <person name="Simon A."/>
            <person name="Yun M.H."/>
        </authorList>
    </citation>
    <scope>NUCLEOTIDE SEQUENCE</scope>
    <source>
        <strain evidence="1">20211129_DDA</strain>
        <tissue evidence="1">Liver</tissue>
    </source>
</reference>
<protein>
    <submittedName>
        <fullName evidence="1">Uncharacterized protein</fullName>
    </submittedName>
</protein>
<accession>A0AAV7RAA0</accession>